<dbReference type="Proteomes" id="UP000064967">
    <property type="component" value="Chromosome"/>
</dbReference>
<accession>A0A0K1QBS2</accession>
<reference evidence="1 2" key="1">
    <citation type="submission" date="2015-08" db="EMBL/GenBank/DDBJ databases">
        <authorList>
            <person name="Babu N.S."/>
            <person name="Beckwith C.J."/>
            <person name="Beseler K.G."/>
            <person name="Brison A."/>
            <person name="Carone J.V."/>
            <person name="Caskin T.P."/>
            <person name="Diamond M."/>
            <person name="Durham M.E."/>
            <person name="Foxe J.M."/>
            <person name="Go M."/>
            <person name="Henderson B.A."/>
            <person name="Jones I.B."/>
            <person name="McGettigan J.A."/>
            <person name="Micheletti S.J."/>
            <person name="Nasrallah M.E."/>
            <person name="Ortiz D."/>
            <person name="Piller C.R."/>
            <person name="Privatt S.R."/>
            <person name="Schneider S.L."/>
            <person name="Sharp S."/>
            <person name="Smith T.C."/>
            <person name="Stanton J.D."/>
            <person name="Ullery H.E."/>
            <person name="Wilson R.J."/>
            <person name="Serrano M.G."/>
            <person name="Buck G."/>
            <person name="Lee V."/>
            <person name="Wang Y."/>
            <person name="Carvalho R."/>
            <person name="Voegtly L."/>
            <person name="Shi R."/>
            <person name="Duckworth R."/>
            <person name="Johnson A."/>
            <person name="Loviza R."/>
            <person name="Walstead R."/>
            <person name="Shah Z."/>
            <person name="Kiflezghi M."/>
            <person name="Wade K."/>
            <person name="Ball S.L."/>
            <person name="Bradley K.W."/>
            <person name="Asai D.J."/>
            <person name="Bowman C.A."/>
            <person name="Russell D.A."/>
            <person name="Pope W.H."/>
            <person name="Jacobs-Sera D."/>
            <person name="Hendrix R.W."/>
            <person name="Hatfull G.F."/>
        </authorList>
    </citation>
    <scope>NUCLEOTIDE SEQUENCE [LARGE SCALE GENOMIC DNA]</scope>
    <source>
        <strain evidence="1 2">DSM 27648</strain>
    </source>
</reference>
<organism evidence="1 2">
    <name type="scientific">Labilithrix luteola</name>
    <dbReference type="NCBI Taxonomy" id="1391654"/>
    <lineage>
        <taxon>Bacteria</taxon>
        <taxon>Pseudomonadati</taxon>
        <taxon>Myxococcota</taxon>
        <taxon>Polyangia</taxon>
        <taxon>Polyangiales</taxon>
        <taxon>Labilitrichaceae</taxon>
        <taxon>Labilithrix</taxon>
    </lineage>
</organism>
<sequence length="61" mass="6878">MTGRELVAGLELAGFQIRRRSKTFVWLGRGEQVVMVDEESTVPDDMLDRLLRSSRPQVSAS</sequence>
<evidence type="ECO:0000313" key="2">
    <source>
        <dbReference type="Proteomes" id="UP000064967"/>
    </source>
</evidence>
<proteinExistence type="predicted"/>
<dbReference type="EMBL" id="CP012333">
    <property type="protein sequence ID" value="AKV03122.1"/>
    <property type="molecule type" value="Genomic_DNA"/>
</dbReference>
<evidence type="ECO:0008006" key="3">
    <source>
        <dbReference type="Google" id="ProtNLM"/>
    </source>
</evidence>
<keyword evidence="2" id="KW-1185">Reference proteome</keyword>
<evidence type="ECO:0000313" key="1">
    <source>
        <dbReference type="EMBL" id="AKV03122.1"/>
    </source>
</evidence>
<dbReference type="AlphaFoldDB" id="A0A0K1QBS2"/>
<dbReference type="KEGG" id="llu:AKJ09_09785"/>
<protein>
    <recommendedName>
        <fullName evidence="3">Type II toxin-antitoxin system HicA family toxin</fullName>
    </recommendedName>
</protein>
<gene>
    <name evidence="1" type="ORF">AKJ09_09785</name>
</gene>
<name>A0A0K1QBS2_9BACT</name>